<name>A0A7T1F3U2_ATRLM</name>
<evidence type="ECO:0000256" key="1">
    <source>
        <dbReference type="ARBA" id="ARBA00004496"/>
    </source>
</evidence>
<evidence type="ECO:0000256" key="7">
    <source>
        <dbReference type="ARBA" id="ARBA00022932"/>
    </source>
</evidence>
<dbReference type="Gene3D" id="3.20.20.140">
    <property type="entry name" value="Metal-dependent hydrolases"/>
    <property type="match status" value="1"/>
</dbReference>
<dbReference type="Pfam" id="PF17657">
    <property type="entry name" value="DNA_pol3_finger"/>
    <property type="match status" value="1"/>
</dbReference>
<accession>A0A7T1F3U2</accession>
<keyword evidence="11" id="KW-1185">Reference proteome</keyword>
<evidence type="ECO:0000256" key="4">
    <source>
        <dbReference type="ARBA" id="ARBA00022679"/>
    </source>
</evidence>
<dbReference type="Pfam" id="PF02811">
    <property type="entry name" value="PHP"/>
    <property type="match status" value="1"/>
</dbReference>
<dbReference type="NCBIfam" id="TIGR00594">
    <property type="entry name" value="polc"/>
    <property type="match status" value="1"/>
</dbReference>
<dbReference type="PANTHER" id="PTHR32294">
    <property type="entry name" value="DNA POLYMERASE III SUBUNIT ALPHA"/>
    <property type="match status" value="1"/>
</dbReference>
<dbReference type="CDD" id="cd04485">
    <property type="entry name" value="DnaE_OBF"/>
    <property type="match status" value="1"/>
</dbReference>
<dbReference type="InterPro" id="IPR004805">
    <property type="entry name" value="DnaE2/DnaE/PolC"/>
</dbReference>
<dbReference type="PANTHER" id="PTHR32294:SF0">
    <property type="entry name" value="DNA POLYMERASE III SUBUNIT ALPHA"/>
    <property type="match status" value="1"/>
</dbReference>
<dbReference type="GO" id="GO:0005737">
    <property type="term" value="C:cytoplasm"/>
    <property type="evidence" value="ECO:0007669"/>
    <property type="project" value="UniProtKB-SubCell"/>
</dbReference>
<evidence type="ECO:0000256" key="5">
    <source>
        <dbReference type="ARBA" id="ARBA00022695"/>
    </source>
</evidence>
<evidence type="ECO:0000313" key="11">
    <source>
        <dbReference type="Proteomes" id="UP000594463"/>
    </source>
</evidence>
<organism evidence="10 11">
    <name type="scientific">Atribacter laminatus</name>
    <dbReference type="NCBI Taxonomy" id="2847778"/>
    <lineage>
        <taxon>Bacteria</taxon>
        <taxon>Pseudomonadati</taxon>
        <taxon>Atribacterota</taxon>
        <taxon>Atribacteria</taxon>
        <taxon>Atribacterales</taxon>
        <taxon>Atribacteraceae</taxon>
        <taxon>Atribacter</taxon>
    </lineage>
</organism>
<dbReference type="GO" id="GO:0003676">
    <property type="term" value="F:nucleic acid binding"/>
    <property type="evidence" value="ECO:0007669"/>
    <property type="project" value="InterPro"/>
</dbReference>
<evidence type="ECO:0000256" key="3">
    <source>
        <dbReference type="ARBA" id="ARBA00019114"/>
    </source>
</evidence>
<keyword evidence="5 10" id="KW-0548">Nucleotidyltransferase</keyword>
<dbReference type="AlphaFoldDB" id="A0A7T1F3U2"/>
<dbReference type="Pfam" id="PF07733">
    <property type="entry name" value="DNA_pol3_alpha"/>
    <property type="match status" value="1"/>
</dbReference>
<dbReference type="InterPro" id="IPR003141">
    <property type="entry name" value="Pol/His_phosphatase_N"/>
</dbReference>
<reference evidence="10 11" key="1">
    <citation type="journal article" date="2021" name="Nat. Commun.">
        <title>Isolation of a member of the candidate phylum Atribacteria reveals a unique cell membrane structure.</title>
        <authorList>
            <person name="Taiki K."/>
            <person name="Nobu M.K."/>
            <person name="Kusada H."/>
            <person name="Meng X.-Y."/>
            <person name="Hosoki N."/>
            <person name="Uematsu K."/>
            <person name="Yoshioka H."/>
            <person name="Kamagata Y."/>
            <person name="Tamaki H."/>
        </authorList>
    </citation>
    <scope>NUCLEOTIDE SEQUENCE [LARGE SCALE GENOMIC DNA]</scope>
    <source>
        <strain evidence="10 11">RT761</strain>
    </source>
</reference>
<dbReference type="Gene3D" id="1.10.150.870">
    <property type="match status" value="1"/>
</dbReference>
<evidence type="ECO:0000256" key="8">
    <source>
        <dbReference type="ARBA" id="ARBA00049244"/>
    </source>
</evidence>
<dbReference type="InterPro" id="IPR004365">
    <property type="entry name" value="NA-bd_OB_tRNA"/>
</dbReference>
<dbReference type="SMART" id="SM00481">
    <property type="entry name" value="POLIIIAc"/>
    <property type="match status" value="1"/>
</dbReference>
<proteinExistence type="predicted"/>
<dbReference type="InterPro" id="IPR011708">
    <property type="entry name" value="DNA_pol3_alpha_NTPase_dom"/>
</dbReference>
<dbReference type="Gene3D" id="1.10.10.1600">
    <property type="entry name" value="Bacterial DNA polymerase III alpha subunit, thumb domain"/>
    <property type="match status" value="1"/>
</dbReference>
<keyword evidence="6" id="KW-0235">DNA replication</keyword>
<dbReference type="EMBL" id="CP065383">
    <property type="protein sequence ID" value="QPM69227.1"/>
    <property type="molecule type" value="Genomic_DNA"/>
</dbReference>
<dbReference type="Proteomes" id="UP000594463">
    <property type="component" value="Chromosome"/>
</dbReference>
<comment type="catalytic activity">
    <reaction evidence="8">
        <text>DNA(n) + a 2'-deoxyribonucleoside 5'-triphosphate = DNA(n+1) + diphosphate</text>
        <dbReference type="Rhea" id="RHEA:22508"/>
        <dbReference type="Rhea" id="RHEA-COMP:17339"/>
        <dbReference type="Rhea" id="RHEA-COMP:17340"/>
        <dbReference type="ChEBI" id="CHEBI:33019"/>
        <dbReference type="ChEBI" id="CHEBI:61560"/>
        <dbReference type="ChEBI" id="CHEBI:173112"/>
        <dbReference type="EC" id="2.7.7.7"/>
    </reaction>
</comment>
<sequence length="1143" mass="129591">MNFTHLHLHTEYSLLDGSIRIQELLQKARETGMKSVAITDHGVMYGVIDFYKQAHHAGIKPIIGCEAYVAPGSRFEKTVTKGEESAFHLVLLARNQTGYRNLVKLVSLGFLEGFYYKPRIDRALLQEHSEGLIALSACLAGEIPSLILTGKQKEAEKLAAEYRELFGSDAFYLELQENKIPEQTQVNQALIEIGKKLNIPLVATNDSHYLNQEDARVHEIILAIQTATNLNDPKRLRFPTQEFFLKTPEEMIRDFSSVPEAIENTERIAELCEVKLELGQVLLPEFSVPEGFDVSGYLRHLCLEGLQRRYGDPPPEKVKNQLEYELKVINNMGYDAYFLIVWDFVKYSREKGIMVGPGRGSAAGSLVSYSLGITNIDPLRYGLLFERFLNPERISMPDIDIDFCFERRGEVIDYVSNKYGHTNVAQIITFGRMMARGAVRDVGRALGWSYGEVDKIAKLIPGAPGVTLEKAIDTNAELKKLVKNDSNVAQLLEIAQKIEGLCRHASMHAAGVVISHKPLTEYVPLQKMSNNEIVTQFDMDTLGELGLLKMDFLGLRTLTVIERTLNIIKKTAQIDINLDAIALDDQETYELLGRGETTGVFQLESSGMKELLKRFHPTVIEELTALLALYRPGPLGSGMIDDFIKRKHGKVKVTYPHPSLEDILKETYGVILYQEQVMKIASELAGFTLGQADILRRAMGKKKADVMEQQRDRFIQGSKEKGHDPKTAAEIFDLIEYFAGYGFNKSHSAAYAFISYQTAYLKAHYPTEYLTACLTSIQEDTDKIAKFIMEARRLSIKILPPDVNESLANFTVVGEKKIRFGLAAIKNVGENAVNEILTRRKEARFQNIFDFMERVDQRVINKRVIESLIKAGAFDSLHHNRNQLFSSSEEIIHFYTKRKKRNQPQQATLFGDLKPVMQEVLTLKEVPEFRTRDLLSMEKEIIGLYISDHPVRNALASHTFLNVIPFEQVQMMKDKAAVRIMGAIVESRRITTKTGKDMYFVTLEDETGTIESIFFPKIADRLQNILEKENVLCLEGRVDVLDSGVNKVIAEKILDLDKIKPNEKSVHIEISNPDDPLSVFYSLKDCLQRHIGTQPVILHVIGNQERWAIEMGKQFRVNWNQELEQALFDVLEGIQKKRFWLAG</sequence>
<dbReference type="InterPro" id="IPR040982">
    <property type="entry name" value="DNA_pol3_finger"/>
</dbReference>
<dbReference type="GO" id="GO:0006260">
    <property type="term" value="P:DNA replication"/>
    <property type="evidence" value="ECO:0007669"/>
    <property type="project" value="UniProtKB-KW"/>
</dbReference>
<dbReference type="RefSeq" id="WP_218111706.1">
    <property type="nucleotide sequence ID" value="NZ_CP065383.1"/>
</dbReference>
<dbReference type="NCBIfam" id="NF005298">
    <property type="entry name" value="PRK06826.1"/>
    <property type="match status" value="1"/>
</dbReference>
<dbReference type="SUPFAM" id="SSF50249">
    <property type="entry name" value="Nucleic acid-binding proteins"/>
    <property type="match status" value="1"/>
</dbReference>
<dbReference type="InterPro" id="IPR012340">
    <property type="entry name" value="NA-bd_OB-fold"/>
</dbReference>
<dbReference type="EC" id="2.7.7.7" evidence="2"/>
<dbReference type="Pfam" id="PF14579">
    <property type="entry name" value="HHH_6"/>
    <property type="match status" value="1"/>
</dbReference>
<dbReference type="NCBIfam" id="NF004226">
    <property type="entry name" value="PRK05673.1"/>
    <property type="match status" value="1"/>
</dbReference>
<dbReference type="GO" id="GO:0008408">
    <property type="term" value="F:3'-5' exonuclease activity"/>
    <property type="evidence" value="ECO:0007669"/>
    <property type="project" value="InterPro"/>
</dbReference>
<dbReference type="InterPro" id="IPR029460">
    <property type="entry name" value="DNAPol_HHH"/>
</dbReference>
<dbReference type="GO" id="GO:0003887">
    <property type="term" value="F:DNA-directed DNA polymerase activity"/>
    <property type="evidence" value="ECO:0007669"/>
    <property type="project" value="UniProtKB-KW"/>
</dbReference>
<keyword evidence="7" id="KW-0239">DNA-directed DNA polymerase</keyword>
<feature type="domain" description="Polymerase/histidinol phosphatase N-terminal" evidence="9">
    <location>
        <begin position="4"/>
        <end position="71"/>
    </location>
</feature>
<evidence type="ECO:0000256" key="2">
    <source>
        <dbReference type="ARBA" id="ARBA00012417"/>
    </source>
</evidence>
<evidence type="ECO:0000313" key="10">
    <source>
        <dbReference type="EMBL" id="QPM69227.1"/>
    </source>
</evidence>
<dbReference type="SUPFAM" id="SSF89550">
    <property type="entry name" value="PHP domain-like"/>
    <property type="match status" value="1"/>
</dbReference>
<protein>
    <recommendedName>
        <fullName evidence="3">DNA polymerase III subunit alpha</fullName>
        <ecNumber evidence="2">2.7.7.7</ecNumber>
    </recommendedName>
</protein>
<dbReference type="Pfam" id="PF01336">
    <property type="entry name" value="tRNA_anti-codon"/>
    <property type="match status" value="1"/>
</dbReference>
<dbReference type="KEGG" id="alam:RT761_02456"/>
<dbReference type="CDD" id="cd12113">
    <property type="entry name" value="PHP_PolIIIA_DnaE3"/>
    <property type="match status" value="1"/>
</dbReference>
<dbReference type="InterPro" id="IPR004013">
    <property type="entry name" value="PHP_dom"/>
</dbReference>
<evidence type="ECO:0000259" key="9">
    <source>
        <dbReference type="SMART" id="SM00481"/>
    </source>
</evidence>
<keyword evidence="4 10" id="KW-0808">Transferase</keyword>
<dbReference type="InterPro" id="IPR041931">
    <property type="entry name" value="DNA_pol3_alpha_thumb_dom"/>
</dbReference>
<dbReference type="InterPro" id="IPR016195">
    <property type="entry name" value="Pol/histidinol_Pase-like"/>
</dbReference>
<comment type="subcellular location">
    <subcellularLocation>
        <location evidence="1">Cytoplasm</location>
    </subcellularLocation>
</comment>
<gene>
    <name evidence="10" type="primary">dnaE</name>
    <name evidence="10" type="ORF">RT761_02456</name>
</gene>
<evidence type="ECO:0000256" key="6">
    <source>
        <dbReference type="ARBA" id="ARBA00022705"/>
    </source>
</evidence>